<dbReference type="SUPFAM" id="SSF50978">
    <property type="entry name" value="WD40 repeat-like"/>
    <property type="match status" value="1"/>
</dbReference>
<evidence type="ECO:0000259" key="10">
    <source>
        <dbReference type="PROSITE" id="PS51718"/>
    </source>
</evidence>
<dbReference type="OrthoDB" id="273340at2759"/>
<dbReference type="InterPro" id="IPR040382">
    <property type="entry name" value="NOL10/Enp2"/>
</dbReference>
<comment type="subcellular location">
    <subcellularLocation>
        <location evidence="1">Nucleus</location>
        <location evidence="1">Nucleolus</location>
    </subcellularLocation>
</comment>
<keyword evidence="7" id="KW-0539">Nucleus</keyword>
<evidence type="ECO:0000256" key="1">
    <source>
        <dbReference type="ARBA" id="ARBA00004604"/>
    </source>
</evidence>
<dbReference type="InterPro" id="IPR056550">
    <property type="entry name" value="NOL10_2nd"/>
</dbReference>
<reference evidence="11 12" key="1">
    <citation type="submission" date="2018-02" db="EMBL/GenBank/DDBJ databases">
        <title>Draft genome of wild Prunus yedoensis var. nudiflora.</title>
        <authorList>
            <person name="Baek S."/>
            <person name="Kim J.-H."/>
            <person name="Choi K."/>
            <person name="Kim G.-B."/>
            <person name="Cho A."/>
            <person name="Jang H."/>
            <person name="Shin C.-H."/>
            <person name="Yu H.-J."/>
            <person name="Mun J.-H."/>
        </authorList>
    </citation>
    <scope>NUCLEOTIDE SEQUENCE [LARGE SCALE GENOMIC DNA]</scope>
    <source>
        <strain evidence="12">cv. Jeju island</strain>
        <tissue evidence="11">Leaf</tissue>
    </source>
</reference>
<dbReference type="InterPro" id="IPR001401">
    <property type="entry name" value="Dynamin_GTPase"/>
</dbReference>
<gene>
    <name evidence="11" type="ORF">Pyn_37429</name>
</gene>
<dbReference type="FunFam" id="2.130.10.10:FF:000814">
    <property type="entry name" value="Embryo sac development arrest 7"/>
    <property type="match status" value="1"/>
</dbReference>
<evidence type="ECO:0000313" key="11">
    <source>
        <dbReference type="EMBL" id="PQQ08645.1"/>
    </source>
</evidence>
<dbReference type="GO" id="GO:0005525">
    <property type="term" value="F:GTP binding"/>
    <property type="evidence" value="ECO:0007669"/>
    <property type="project" value="UniProtKB-KW"/>
</dbReference>
<dbReference type="GO" id="GO:0005737">
    <property type="term" value="C:cytoplasm"/>
    <property type="evidence" value="ECO:0007669"/>
    <property type="project" value="UniProtKB-ARBA"/>
</dbReference>
<dbReference type="Gene3D" id="1.20.120.1240">
    <property type="entry name" value="Dynamin, middle domain"/>
    <property type="match status" value="1"/>
</dbReference>
<comment type="similarity">
    <text evidence="2">Belongs to the WD repeat NOL10/ENP2 family.</text>
</comment>
<dbReference type="FunFam" id="1.20.120.1240:FF:000015">
    <property type="entry name" value="Dynamin-2A"/>
    <property type="match status" value="1"/>
</dbReference>
<dbReference type="InterPro" id="IPR015943">
    <property type="entry name" value="WD40/YVTN_repeat-like_dom_sf"/>
</dbReference>
<dbReference type="InterPro" id="IPR030381">
    <property type="entry name" value="G_DYNAMIN_dom"/>
</dbReference>
<comment type="caution">
    <text evidence="11">The sequence shown here is derived from an EMBL/GenBank/DDBJ whole genome shotgun (WGS) entry which is preliminary data.</text>
</comment>
<dbReference type="InterPro" id="IPR036322">
    <property type="entry name" value="WD40_repeat_dom_sf"/>
</dbReference>
<dbReference type="FunFam" id="3.40.50.300:FF:000722">
    <property type="entry name" value="Dynamin-2B isoform A"/>
    <property type="match status" value="1"/>
</dbReference>
<dbReference type="SMART" id="SM00053">
    <property type="entry name" value="DYNc"/>
    <property type="match status" value="1"/>
</dbReference>
<dbReference type="PANTHER" id="PTHR14927">
    <property type="entry name" value="NUCLEOLAR PROTEIN 10"/>
    <property type="match status" value="1"/>
</dbReference>
<feature type="compositionally biased region" description="Low complexity" evidence="9">
    <location>
        <begin position="553"/>
        <end position="564"/>
    </location>
</feature>
<dbReference type="GO" id="GO:0030686">
    <property type="term" value="C:90S preribosome"/>
    <property type="evidence" value="ECO:0007669"/>
    <property type="project" value="TreeGrafter"/>
</dbReference>
<dbReference type="PROSITE" id="PS00410">
    <property type="entry name" value="G_DYNAMIN_1"/>
    <property type="match status" value="1"/>
</dbReference>
<protein>
    <submittedName>
        <fullName evidence="11">Nucleolar protein 10-like</fullName>
    </submittedName>
</protein>
<dbReference type="InterPro" id="IPR027417">
    <property type="entry name" value="P-loop_NTPase"/>
</dbReference>
<dbReference type="InterPro" id="IPR045063">
    <property type="entry name" value="Dynamin_N"/>
</dbReference>
<accession>A0A314YJ70</accession>
<evidence type="ECO:0000256" key="9">
    <source>
        <dbReference type="SAM" id="MobiDB-lite"/>
    </source>
</evidence>
<dbReference type="InterPro" id="IPR019762">
    <property type="entry name" value="Dynamin_GTPase_CS"/>
</dbReference>
<dbReference type="Pfam" id="PF01031">
    <property type="entry name" value="Dynamin_M"/>
    <property type="match status" value="1"/>
</dbReference>
<dbReference type="Gene3D" id="3.40.50.300">
    <property type="entry name" value="P-loop containing nucleotide triphosphate hydrolases"/>
    <property type="match status" value="1"/>
</dbReference>
<name>A0A314YJ70_PRUYE</name>
<dbReference type="PRINTS" id="PR00195">
    <property type="entry name" value="DYNAMIN"/>
</dbReference>
<dbReference type="GO" id="GO:0000462">
    <property type="term" value="P:maturation of SSU-rRNA from tricistronic rRNA transcript (SSU-rRNA, 5.8S rRNA, LSU-rRNA)"/>
    <property type="evidence" value="ECO:0007669"/>
    <property type="project" value="TreeGrafter"/>
</dbReference>
<keyword evidence="12" id="KW-1185">Reference proteome</keyword>
<evidence type="ECO:0000256" key="6">
    <source>
        <dbReference type="ARBA" id="ARBA00023134"/>
    </source>
</evidence>
<dbReference type="PROSITE" id="PS51718">
    <property type="entry name" value="G_DYNAMIN_2"/>
    <property type="match status" value="1"/>
</dbReference>
<keyword evidence="4" id="KW-0677">Repeat</keyword>
<dbReference type="Pfam" id="PF08159">
    <property type="entry name" value="NUC153"/>
    <property type="match status" value="1"/>
</dbReference>
<sequence>MAYDGGKLKSTSINGVKMYSVASQQRSLATWLDPKKRQALRKDQNYMQRVDLIQDLRFETATTKIKATPDGEFLIAAGIYPPQVKVYELRELSLKFERHLDSEIIDFEVLADDYSKLAFLCADRSVYLHAKYGKHYSVRIPRMGRDIVYDCWSCDLLCAASSPELYRINLEQGRFLTSLSTQSTALNVVSRSKLHGLVACGGEDGAVECFDLRIKSSVGRINAVAPAGDIDQEVTALEFDEKTGFLMAVGSSAGKVLVYDLRSSHPIQVKDHMYGSPILDIKWHQTLNSEAPKLMTTDNHIVRIWDPDTGEGMTSIEPTAGAINDICAFPRSGLMLLALDCSQIPSYFIPELGPAPSWCSYLQNLTEELEEGGQTTIYDDFKFLTKEDLERLKLTGLIGTNLLRAYMHGFFIDYRLYKKAKALVEPFDYAEYREQRKREMLEKELAGERITIKRKLPKVNRTLAKSILDNEDAENEIKDADSNETKKPSKKKKALGSEILKDERFGNMFENKDYQIDELSQEYVALHPMPSKKKPSLVEEHFKPAMEDEDQNLSDSDASASPLSSEDEPGHEKSKMRKKGRTPRLYEVKDERHAEAFLNHESFAKEELLPLGERVAALRDDRRVSAIPSDVKLGPGGSREISFRARSSAKYKEDEEDGEAQRGKRRGVQSLGLKPNSNGFGSRGRGGREVEEAEEEAEVAEGEEGIAGEGFNQIHRSLPQIFDPQSSAAMEAIEELLQLSDSMRQGAAILADEDVDENSSSSRRASSFLNVVALGNVGAGKSAVLNSLIGHPVLPTGENGATRAPISIDLQRDASLSSKSIILQIDNKSQQVSASALRHSLQGRLSNATGKSRDEINLKLRTSTAPPLKLIDLPGLDQRIMDESMISEYAEHNDSILLVIIPASQAPEVASSRALRVVKEYDGDGTRTVGVISKIDQASSDQKALAAVQALLLNQGPSRASDIPWVALIGQSVSIASAQSGGSESSLETAWRAESESLKSILTGAPQSKLGRVALVDALAQQIRSRMKVRLPNLLTGLQGKSQIVQDELVKLGASMVQSAEGTRSLALELCREFEDKFLQHITSGEGSGWKIVASFEGNFPNRIKQLPLDRHFDINNVKRIVLEADGYQPYLISPEKGLRSLIKGVLELAKEPSRLCVDEVHRVLVDIVSAAANATPGLGRYPPFKREVVAIASAALDAFKNEAKKMVVALVDMERAFVPPQHFIRLVQRRMERQRREEEVKNRSSKKGQEAEQAIMNRATSPQTGGEQAGGSLKSLKDKDKSGKDSKEVQEASGLKTAGPEGEITAGGCVKHFLKA</sequence>
<dbReference type="PANTHER" id="PTHR14927:SF0">
    <property type="entry name" value="NUCLEOLAR PROTEIN 10"/>
    <property type="match status" value="1"/>
</dbReference>
<dbReference type="GO" id="GO:0032040">
    <property type="term" value="C:small-subunit processome"/>
    <property type="evidence" value="ECO:0007669"/>
    <property type="project" value="TreeGrafter"/>
</dbReference>
<dbReference type="InterPro" id="IPR056551">
    <property type="entry name" value="Beta-prop_NOL10_N"/>
</dbReference>
<keyword evidence="6 8" id="KW-0342">GTP-binding</keyword>
<dbReference type="InterPro" id="IPR012580">
    <property type="entry name" value="NUC153"/>
</dbReference>
<dbReference type="STRING" id="2094558.A0A314YJ70"/>
<dbReference type="Proteomes" id="UP000250321">
    <property type="component" value="Unassembled WGS sequence"/>
</dbReference>
<feature type="compositionally biased region" description="Acidic residues" evidence="9">
    <location>
        <begin position="691"/>
        <end position="705"/>
    </location>
</feature>
<feature type="compositionally biased region" description="Basic and acidic residues" evidence="9">
    <location>
        <begin position="1276"/>
        <end position="1291"/>
    </location>
</feature>
<feature type="region of interest" description="Disordered" evidence="9">
    <location>
        <begin position="1232"/>
        <end position="1317"/>
    </location>
</feature>
<dbReference type="Gene3D" id="2.130.10.10">
    <property type="entry name" value="YVTN repeat-like/Quinoprotein amine dehydrogenase"/>
    <property type="match status" value="1"/>
</dbReference>
<dbReference type="SUPFAM" id="SSF52540">
    <property type="entry name" value="P-loop containing nucleoside triphosphate hydrolases"/>
    <property type="match status" value="1"/>
</dbReference>
<dbReference type="Pfam" id="PF00350">
    <property type="entry name" value="Dynamin_N"/>
    <property type="match status" value="1"/>
</dbReference>
<evidence type="ECO:0000256" key="3">
    <source>
        <dbReference type="ARBA" id="ARBA00022574"/>
    </source>
</evidence>
<feature type="domain" description="Dynamin-type G" evidence="10">
    <location>
        <begin position="765"/>
        <end position="1032"/>
    </location>
</feature>
<evidence type="ECO:0000256" key="8">
    <source>
        <dbReference type="RuleBase" id="RU003932"/>
    </source>
</evidence>
<evidence type="ECO:0000256" key="2">
    <source>
        <dbReference type="ARBA" id="ARBA00005264"/>
    </source>
</evidence>
<evidence type="ECO:0000256" key="7">
    <source>
        <dbReference type="ARBA" id="ARBA00023242"/>
    </source>
</evidence>
<evidence type="ECO:0000256" key="5">
    <source>
        <dbReference type="ARBA" id="ARBA00022741"/>
    </source>
</evidence>
<evidence type="ECO:0000313" key="12">
    <source>
        <dbReference type="Proteomes" id="UP000250321"/>
    </source>
</evidence>
<feature type="compositionally biased region" description="Basic and acidic residues" evidence="9">
    <location>
        <begin position="1232"/>
        <end position="1251"/>
    </location>
</feature>
<organism evidence="11 12">
    <name type="scientific">Prunus yedoensis var. nudiflora</name>
    <dbReference type="NCBI Taxonomy" id="2094558"/>
    <lineage>
        <taxon>Eukaryota</taxon>
        <taxon>Viridiplantae</taxon>
        <taxon>Streptophyta</taxon>
        <taxon>Embryophyta</taxon>
        <taxon>Tracheophyta</taxon>
        <taxon>Spermatophyta</taxon>
        <taxon>Magnoliopsida</taxon>
        <taxon>eudicotyledons</taxon>
        <taxon>Gunneridae</taxon>
        <taxon>Pentapetalae</taxon>
        <taxon>rosids</taxon>
        <taxon>fabids</taxon>
        <taxon>Rosales</taxon>
        <taxon>Rosaceae</taxon>
        <taxon>Amygdaloideae</taxon>
        <taxon>Amygdaleae</taxon>
        <taxon>Prunus</taxon>
    </lineage>
</organism>
<comment type="similarity">
    <text evidence="8">Belongs to the TRAFAC class dynamin-like GTPase superfamily. Dynamin/Fzo/YdjA family.</text>
</comment>
<feature type="region of interest" description="Disordered" evidence="9">
    <location>
        <begin position="545"/>
        <end position="588"/>
    </location>
</feature>
<dbReference type="Pfam" id="PF23097">
    <property type="entry name" value="NOL10_2nd"/>
    <property type="match status" value="1"/>
</dbReference>
<evidence type="ECO:0000256" key="4">
    <source>
        <dbReference type="ARBA" id="ARBA00022737"/>
    </source>
</evidence>
<dbReference type="EMBL" id="PJQY01000688">
    <property type="protein sequence ID" value="PQQ08645.1"/>
    <property type="molecule type" value="Genomic_DNA"/>
</dbReference>
<dbReference type="Pfam" id="PF23098">
    <property type="entry name" value="Beta-prop_NOL10_N"/>
    <property type="match status" value="1"/>
</dbReference>
<dbReference type="InterPro" id="IPR000375">
    <property type="entry name" value="Dynamin_stalk"/>
</dbReference>
<keyword evidence="5 8" id="KW-0547">Nucleotide-binding</keyword>
<dbReference type="GO" id="GO:0003924">
    <property type="term" value="F:GTPase activity"/>
    <property type="evidence" value="ECO:0007669"/>
    <property type="project" value="InterPro"/>
</dbReference>
<proteinExistence type="inferred from homology"/>
<feature type="region of interest" description="Disordered" evidence="9">
    <location>
        <begin position="628"/>
        <end position="705"/>
    </location>
</feature>
<keyword evidence="3" id="KW-0853">WD repeat</keyword>
<dbReference type="InterPro" id="IPR022812">
    <property type="entry name" value="Dynamin"/>
</dbReference>
<dbReference type="CDD" id="cd08771">
    <property type="entry name" value="DLP_1"/>
    <property type="match status" value="1"/>
</dbReference>